<evidence type="ECO:0000259" key="4">
    <source>
        <dbReference type="PROSITE" id="PS51077"/>
    </source>
</evidence>
<keyword evidence="2" id="KW-0238">DNA-binding</keyword>
<dbReference type="EMBL" id="BAAAZR010000008">
    <property type="protein sequence ID" value="GAA3812997.1"/>
    <property type="molecule type" value="Genomic_DNA"/>
</dbReference>
<evidence type="ECO:0000256" key="2">
    <source>
        <dbReference type="ARBA" id="ARBA00023125"/>
    </source>
</evidence>
<organism evidence="6 7">
    <name type="scientific">Sphaerisporangium flaviroseum</name>
    <dbReference type="NCBI Taxonomy" id="509199"/>
    <lineage>
        <taxon>Bacteria</taxon>
        <taxon>Bacillati</taxon>
        <taxon>Actinomycetota</taxon>
        <taxon>Actinomycetes</taxon>
        <taxon>Streptosporangiales</taxon>
        <taxon>Streptosporangiaceae</taxon>
        <taxon>Sphaerisporangium</taxon>
    </lineage>
</organism>
<dbReference type="SUPFAM" id="SSF46785">
    <property type="entry name" value="Winged helix' DNA-binding domain"/>
    <property type="match status" value="1"/>
</dbReference>
<dbReference type="CDD" id="cd00090">
    <property type="entry name" value="HTH_ARSR"/>
    <property type="match status" value="1"/>
</dbReference>
<dbReference type="Pfam" id="PF01614">
    <property type="entry name" value="IclR_C"/>
    <property type="match status" value="1"/>
</dbReference>
<dbReference type="PROSITE" id="PS51077">
    <property type="entry name" value="HTH_ICLR"/>
    <property type="match status" value="1"/>
</dbReference>
<dbReference type="Pfam" id="PF09339">
    <property type="entry name" value="HTH_IclR"/>
    <property type="match status" value="1"/>
</dbReference>
<reference evidence="7" key="1">
    <citation type="journal article" date="2019" name="Int. J. Syst. Evol. Microbiol.">
        <title>The Global Catalogue of Microorganisms (GCM) 10K type strain sequencing project: providing services to taxonomists for standard genome sequencing and annotation.</title>
        <authorList>
            <consortium name="The Broad Institute Genomics Platform"/>
            <consortium name="The Broad Institute Genome Sequencing Center for Infectious Disease"/>
            <person name="Wu L."/>
            <person name="Ma J."/>
        </authorList>
    </citation>
    <scope>NUCLEOTIDE SEQUENCE [LARGE SCALE GENOMIC DNA]</scope>
    <source>
        <strain evidence="7">JCM 16908</strain>
    </source>
</reference>
<accession>A0ABP7I9J1</accession>
<dbReference type="InterPro" id="IPR005471">
    <property type="entry name" value="Tscrpt_reg_IclR_N"/>
</dbReference>
<dbReference type="InterPro" id="IPR029016">
    <property type="entry name" value="GAF-like_dom_sf"/>
</dbReference>
<dbReference type="SUPFAM" id="SSF55781">
    <property type="entry name" value="GAF domain-like"/>
    <property type="match status" value="1"/>
</dbReference>
<dbReference type="SMART" id="SM00346">
    <property type="entry name" value="HTH_ICLR"/>
    <property type="match status" value="1"/>
</dbReference>
<dbReference type="Proteomes" id="UP001500888">
    <property type="component" value="Unassembled WGS sequence"/>
</dbReference>
<evidence type="ECO:0000256" key="1">
    <source>
        <dbReference type="ARBA" id="ARBA00023015"/>
    </source>
</evidence>
<dbReference type="InterPro" id="IPR014757">
    <property type="entry name" value="Tscrpt_reg_IclR_C"/>
</dbReference>
<dbReference type="InterPro" id="IPR011991">
    <property type="entry name" value="ArsR-like_HTH"/>
</dbReference>
<sequence>MRSSRTQAPSAGLRRDLEILELLANADPQGGLGVSRIAEILGREKSQMSRALKALEAEGMAERDGETLEYRLGWRLYALAARGGETRLVQIATPYLRRMVGALNETTHLCVLRGSAVLTLRSVSPSHAFRGLGWEGVTVPAPMTSAGRVLVSDWEPQALRSLLAEAGTLPAGPRARAADDLLAEIAGIRRRGYAAVNEEFEEGLVGVSAPVRDFRGAIVAAINVSAPKGRLGSRLDDAGRLTLTVAQELSAELGFHPSGGRPLR</sequence>
<evidence type="ECO:0000256" key="3">
    <source>
        <dbReference type="ARBA" id="ARBA00023163"/>
    </source>
</evidence>
<dbReference type="Gene3D" id="3.30.450.40">
    <property type="match status" value="1"/>
</dbReference>
<evidence type="ECO:0000259" key="5">
    <source>
        <dbReference type="PROSITE" id="PS51078"/>
    </source>
</evidence>
<dbReference type="PANTHER" id="PTHR30136">
    <property type="entry name" value="HELIX-TURN-HELIX TRANSCRIPTIONAL REGULATOR, ICLR FAMILY"/>
    <property type="match status" value="1"/>
</dbReference>
<keyword evidence="3" id="KW-0804">Transcription</keyword>
<keyword evidence="7" id="KW-1185">Reference proteome</keyword>
<feature type="domain" description="IclR-ED" evidence="5">
    <location>
        <begin position="75"/>
        <end position="255"/>
    </location>
</feature>
<keyword evidence="1" id="KW-0805">Transcription regulation</keyword>
<comment type="caution">
    <text evidence="6">The sequence shown here is derived from an EMBL/GenBank/DDBJ whole genome shotgun (WGS) entry which is preliminary data.</text>
</comment>
<proteinExistence type="predicted"/>
<dbReference type="InterPro" id="IPR036390">
    <property type="entry name" value="WH_DNA-bd_sf"/>
</dbReference>
<dbReference type="InterPro" id="IPR050707">
    <property type="entry name" value="HTH_MetabolicPath_Reg"/>
</dbReference>
<dbReference type="RefSeq" id="WP_344941116.1">
    <property type="nucleotide sequence ID" value="NZ_BAAAZR010000008.1"/>
</dbReference>
<dbReference type="InterPro" id="IPR036388">
    <property type="entry name" value="WH-like_DNA-bd_sf"/>
</dbReference>
<dbReference type="PANTHER" id="PTHR30136:SF35">
    <property type="entry name" value="HTH-TYPE TRANSCRIPTIONAL REGULATOR RV1719"/>
    <property type="match status" value="1"/>
</dbReference>
<name>A0ABP7I9J1_9ACTN</name>
<feature type="domain" description="HTH iclR-type" evidence="4">
    <location>
        <begin position="10"/>
        <end position="74"/>
    </location>
</feature>
<protein>
    <submittedName>
        <fullName evidence="6">IclR family transcriptional regulator</fullName>
    </submittedName>
</protein>
<dbReference type="PROSITE" id="PS51078">
    <property type="entry name" value="ICLR_ED"/>
    <property type="match status" value="1"/>
</dbReference>
<evidence type="ECO:0000313" key="6">
    <source>
        <dbReference type="EMBL" id="GAA3812997.1"/>
    </source>
</evidence>
<dbReference type="Gene3D" id="1.10.10.10">
    <property type="entry name" value="Winged helix-like DNA-binding domain superfamily/Winged helix DNA-binding domain"/>
    <property type="match status" value="1"/>
</dbReference>
<gene>
    <name evidence="6" type="ORF">GCM10022226_37160</name>
</gene>
<evidence type="ECO:0000313" key="7">
    <source>
        <dbReference type="Proteomes" id="UP001500888"/>
    </source>
</evidence>